<evidence type="ECO:0000256" key="2">
    <source>
        <dbReference type="ARBA" id="ARBA00022475"/>
    </source>
</evidence>
<evidence type="ECO:0000313" key="7">
    <source>
        <dbReference type="EMBL" id="RZS91208.1"/>
    </source>
</evidence>
<evidence type="ECO:0000256" key="6">
    <source>
        <dbReference type="SAM" id="Phobius"/>
    </source>
</evidence>
<keyword evidence="8" id="KW-1185">Reference proteome</keyword>
<evidence type="ECO:0000256" key="5">
    <source>
        <dbReference type="ARBA" id="ARBA00023136"/>
    </source>
</evidence>
<comment type="subcellular location">
    <subcellularLocation>
        <location evidence="1">Cell membrane</location>
        <topology evidence="1">Multi-pass membrane protein</topology>
    </subcellularLocation>
</comment>
<feature type="transmembrane region" description="Helical" evidence="6">
    <location>
        <begin position="406"/>
        <end position="427"/>
    </location>
</feature>
<proteinExistence type="predicted"/>
<name>A0A4Q7NWC6_9ACTN</name>
<keyword evidence="5 6" id="KW-0472">Membrane</keyword>
<dbReference type="PANTHER" id="PTHR23513:SF17">
    <property type="entry name" value="MEMBRANE PROTEIN"/>
    <property type="match status" value="1"/>
</dbReference>
<organism evidence="7 8">
    <name type="scientific">Motilibacter rhizosphaerae</name>
    <dbReference type="NCBI Taxonomy" id="598652"/>
    <lineage>
        <taxon>Bacteria</taxon>
        <taxon>Bacillati</taxon>
        <taxon>Actinomycetota</taxon>
        <taxon>Actinomycetes</taxon>
        <taxon>Motilibacterales</taxon>
        <taxon>Motilibacteraceae</taxon>
        <taxon>Motilibacter</taxon>
    </lineage>
</organism>
<dbReference type="PANTHER" id="PTHR23513">
    <property type="entry name" value="INTEGRAL MEMBRANE EFFLUX PROTEIN-RELATED"/>
    <property type="match status" value="1"/>
</dbReference>
<dbReference type="InterPro" id="IPR036259">
    <property type="entry name" value="MFS_trans_sf"/>
</dbReference>
<evidence type="ECO:0000256" key="4">
    <source>
        <dbReference type="ARBA" id="ARBA00022989"/>
    </source>
</evidence>
<accession>A0A4Q7NWC6</accession>
<dbReference type="AlphaFoldDB" id="A0A4Q7NWC6"/>
<dbReference type="Gene3D" id="1.20.1250.20">
    <property type="entry name" value="MFS general substrate transporter like domains"/>
    <property type="match status" value="1"/>
</dbReference>
<feature type="transmembrane region" description="Helical" evidence="6">
    <location>
        <begin position="59"/>
        <end position="81"/>
    </location>
</feature>
<sequence>MPRPGSFVGDLLDVLEAAGFRRLYANRLLAQAADGMTTVALTSYVFFSPERQATAGDVAAAFAATLLPYSLAGPFAGVLLDRWRRQRILVLASLLKAVLVLALGVLVALGDAGPGFFAVGLLVLSVNRFYLSALSAALPHVVPGRELVMANSVSTTSGTASGLVGAGVAFGLRAALGDDASTSTAVLVVAALTSCSAAAVATRIGPAELGPDDAAAPPPLRRALAVVARGMVGGAVHVARCRPAARALSAIAAHRLVYGLWTVATLLVYRNTLHDPRDTDAALAGLAQVVAASGVGYFLAAVLTPEATLRIRKSTWVACLLGLAALTQAVGAVAPVRHVPIVVEALVLGVCAQGVKICVDTIVQESVEDAYRGRVFALYDTVFNVTFVAAAALAAVLVPASGTSGALRWGLSGGYLVVTAAYATAVARRPLSAEGRVAAAA</sequence>
<feature type="transmembrane region" description="Helical" evidence="6">
    <location>
        <begin position="375"/>
        <end position="400"/>
    </location>
</feature>
<dbReference type="EMBL" id="SGXD01000001">
    <property type="protein sequence ID" value="RZS91208.1"/>
    <property type="molecule type" value="Genomic_DNA"/>
</dbReference>
<evidence type="ECO:0000256" key="1">
    <source>
        <dbReference type="ARBA" id="ARBA00004651"/>
    </source>
</evidence>
<feature type="transmembrane region" description="Helical" evidence="6">
    <location>
        <begin position="115"/>
        <end position="138"/>
    </location>
</feature>
<keyword evidence="2" id="KW-1003">Cell membrane</keyword>
<keyword evidence="3 6" id="KW-0812">Transmembrane</keyword>
<evidence type="ECO:0008006" key="9">
    <source>
        <dbReference type="Google" id="ProtNLM"/>
    </source>
</evidence>
<feature type="transmembrane region" description="Helical" evidence="6">
    <location>
        <begin position="88"/>
        <end position="109"/>
    </location>
</feature>
<feature type="transmembrane region" description="Helical" evidence="6">
    <location>
        <begin position="315"/>
        <end position="335"/>
    </location>
</feature>
<feature type="transmembrane region" description="Helical" evidence="6">
    <location>
        <begin position="247"/>
        <end position="269"/>
    </location>
</feature>
<evidence type="ECO:0000313" key="8">
    <source>
        <dbReference type="Proteomes" id="UP000293638"/>
    </source>
</evidence>
<feature type="transmembrane region" description="Helical" evidence="6">
    <location>
        <begin position="281"/>
        <end position="303"/>
    </location>
</feature>
<protein>
    <recommendedName>
        <fullName evidence="9">MFS transporter</fullName>
    </recommendedName>
</protein>
<keyword evidence="4 6" id="KW-1133">Transmembrane helix</keyword>
<evidence type="ECO:0000256" key="3">
    <source>
        <dbReference type="ARBA" id="ARBA00022692"/>
    </source>
</evidence>
<dbReference type="Proteomes" id="UP000293638">
    <property type="component" value="Unassembled WGS sequence"/>
</dbReference>
<comment type="caution">
    <text evidence="7">The sequence shown here is derived from an EMBL/GenBank/DDBJ whole genome shotgun (WGS) entry which is preliminary data.</text>
</comment>
<dbReference type="SUPFAM" id="SSF103473">
    <property type="entry name" value="MFS general substrate transporter"/>
    <property type="match status" value="1"/>
</dbReference>
<dbReference type="OrthoDB" id="3688258at2"/>
<dbReference type="RefSeq" id="WP_130491307.1">
    <property type="nucleotide sequence ID" value="NZ_SGXD01000001.1"/>
</dbReference>
<dbReference type="GO" id="GO:0005886">
    <property type="term" value="C:plasma membrane"/>
    <property type="evidence" value="ECO:0007669"/>
    <property type="project" value="UniProtKB-SubCell"/>
</dbReference>
<gene>
    <name evidence="7" type="ORF">EV189_0442</name>
</gene>
<reference evidence="7 8" key="1">
    <citation type="submission" date="2019-02" db="EMBL/GenBank/DDBJ databases">
        <title>Genomic Encyclopedia of Type Strains, Phase IV (KMG-IV): sequencing the most valuable type-strain genomes for metagenomic binning, comparative biology and taxonomic classification.</title>
        <authorList>
            <person name="Goeker M."/>
        </authorList>
    </citation>
    <scope>NUCLEOTIDE SEQUENCE [LARGE SCALE GENOMIC DNA]</scope>
    <source>
        <strain evidence="7 8">DSM 45622</strain>
    </source>
</reference>